<dbReference type="SUPFAM" id="SSF51197">
    <property type="entry name" value="Clavaminate synthase-like"/>
    <property type="match status" value="1"/>
</dbReference>
<proteinExistence type="predicted"/>
<dbReference type="Gene3D" id="2.60.120.620">
    <property type="entry name" value="q2cbj1_9rhob like domain"/>
    <property type="match status" value="1"/>
</dbReference>
<dbReference type="AlphaFoldDB" id="A0A4P2QJ29"/>
<dbReference type="InterPro" id="IPR008775">
    <property type="entry name" value="Phytyl_CoA_dOase-like"/>
</dbReference>
<dbReference type="EMBL" id="CP012672">
    <property type="protein sequence ID" value="AUX29939.1"/>
    <property type="molecule type" value="Genomic_DNA"/>
</dbReference>
<evidence type="ECO:0000313" key="3">
    <source>
        <dbReference type="Proteomes" id="UP000295497"/>
    </source>
</evidence>
<accession>A0A4P2QJ29</accession>
<sequence length="294" mass="32779">MLYLPLAVALMTAMTTGGDPLMKLTKTQLDAYHQDGFVIVPNVLSDAELGRIRADTRVALAEESPRRVLERDGQTVRGVHGQHKTFESFARLVRHPRLVEPCRQILADEVFVYQFKINLKAAFAGELWPWHQDFIFWREEDGLPEPRLVNVAVMVDDNTESNGPLMFLAGSHREGVIEVRPSASQGGAYAGEPAWIHNLTADLKYVLSREQVRYLAARHPVRTALGSAGSVLLFHPNLVHGSSNNITPIDRCLILVTYNSVLNRAHPVSMPRPEFLASRDYTPVIAGPESILTE</sequence>
<protein>
    <submittedName>
        <fullName evidence="2">Phytanoyl-CoA dioxygenase</fullName>
    </submittedName>
</protein>
<keyword evidence="2" id="KW-0223">Dioxygenase</keyword>
<dbReference type="Pfam" id="PF05721">
    <property type="entry name" value="PhyH"/>
    <property type="match status" value="1"/>
</dbReference>
<evidence type="ECO:0000256" key="1">
    <source>
        <dbReference type="ARBA" id="ARBA00001954"/>
    </source>
</evidence>
<gene>
    <name evidence="2" type="ORF">SOCE836_020340</name>
</gene>
<name>A0A4P2QJ29_SORCE</name>
<dbReference type="GO" id="GO:0005506">
    <property type="term" value="F:iron ion binding"/>
    <property type="evidence" value="ECO:0007669"/>
    <property type="project" value="UniProtKB-ARBA"/>
</dbReference>
<evidence type="ECO:0000313" key="2">
    <source>
        <dbReference type="EMBL" id="AUX29939.1"/>
    </source>
</evidence>
<dbReference type="PANTHER" id="PTHR20883:SF48">
    <property type="entry name" value="ECTOINE DIOXYGENASE"/>
    <property type="match status" value="1"/>
</dbReference>
<reference evidence="2 3" key="1">
    <citation type="submission" date="2015-09" db="EMBL/GenBank/DDBJ databases">
        <title>Sorangium comparison.</title>
        <authorList>
            <person name="Zaburannyi N."/>
            <person name="Bunk B."/>
            <person name="Overmann J."/>
            <person name="Mueller R."/>
        </authorList>
    </citation>
    <scope>NUCLEOTIDE SEQUENCE [LARGE SCALE GENOMIC DNA]</scope>
    <source>
        <strain evidence="2 3">So ce836</strain>
    </source>
</reference>
<dbReference type="GO" id="GO:0016706">
    <property type="term" value="F:2-oxoglutarate-dependent dioxygenase activity"/>
    <property type="evidence" value="ECO:0007669"/>
    <property type="project" value="UniProtKB-ARBA"/>
</dbReference>
<dbReference type="PANTHER" id="PTHR20883">
    <property type="entry name" value="PHYTANOYL-COA DIOXYGENASE DOMAIN CONTAINING 1"/>
    <property type="match status" value="1"/>
</dbReference>
<organism evidence="2 3">
    <name type="scientific">Sorangium cellulosum</name>
    <name type="common">Polyangium cellulosum</name>
    <dbReference type="NCBI Taxonomy" id="56"/>
    <lineage>
        <taxon>Bacteria</taxon>
        <taxon>Pseudomonadati</taxon>
        <taxon>Myxococcota</taxon>
        <taxon>Polyangia</taxon>
        <taxon>Polyangiales</taxon>
        <taxon>Polyangiaceae</taxon>
        <taxon>Sorangium</taxon>
    </lineage>
</organism>
<comment type="cofactor">
    <cofactor evidence="1">
        <name>Fe(2+)</name>
        <dbReference type="ChEBI" id="CHEBI:29033"/>
    </cofactor>
</comment>
<keyword evidence="2" id="KW-0560">Oxidoreductase</keyword>
<dbReference type="Proteomes" id="UP000295497">
    <property type="component" value="Chromosome"/>
</dbReference>